<protein>
    <submittedName>
        <fullName evidence="11">Sugar ABC transporter ATP-binding protein</fullName>
    </submittedName>
</protein>
<dbReference type="FunFam" id="3.40.50.300:FF:000127">
    <property type="entry name" value="Ribose import ATP-binding protein RbsA"/>
    <property type="match status" value="1"/>
</dbReference>
<keyword evidence="9" id="KW-0472">Membrane</keyword>
<reference evidence="11 12" key="1">
    <citation type="submission" date="2018-09" db="EMBL/GenBank/DDBJ databases">
        <title>Cohnella cavernae sp. nov., isolated from a karst cave.</title>
        <authorList>
            <person name="Zhu H."/>
        </authorList>
    </citation>
    <scope>NUCLEOTIDE SEQUENCE [LARGE SCALE GENOMIC DNA]</scope>
    <source>
        <strain evidence="11 12">K2E09-144</strain>
    </source>
</reference>
<dbReference type="SUPFAM" id="SSF52540">
    <property type="entry name" value="P-loop containing nucleoside triphosphate hydrolases"/>
    <property type="match status" value="2"/>
</dbReference>
<dbReference type="AlphaFoldDB" id="A0A398CMW2"/>
<organism evidence="11 12">
    <name type="scientific">Cohnella faecalis</name>
    <dbReference type="NCBI Taxonomy" id="2315694"/>
    <lineage>
        <taxon>Bacteria</taxon>
        <taxon>Bacillati</taxon>
        <taxon>Bacillota</taxon>
        <taxon>Bacilli</taxon>
        <taxon>Bacillales</taxon>
        <taxon>Paenibacillaceae</taxon>
        <taxon>Cohnella</taxon>
    </lineage>
</organism>
<evidence type="ECO:0000256" key="2">
    <source>
        <dbReference type="ARBA" id="ARBA00022448"/>
    </source>
</evidence>
<name>A0A398CMW2_9BACL</name>
<dbReference type="Gene3D" id="3.40.50.300">
    <property type="entry name" value="P-loop containing nucleotide triphosphate hydrolases"/>
    <property type="match status" value="2"/>
</dbReference>
<evidence type="ECO:0000256" key="5">
    <source>
        <dbReference type="ARBA" id="ARBA00022737"/>
    </source>
</evidence>
<keyword evidence="7 11" id="KW-0067">ATP-binding</keyword>
<evidence type="ECO:0000256" key="6">
    <source>
        <dbReference type="ARBA" id="ARBA00022741"/>
    </source>
</evidence>
<sequence length="501" mass="55094">MNENYAVEMIDISKAFSGVTVLNGVDLRLKKGSVHALVGENGAGKSTLMKILTGMYSDYGGTIVLEGTEVRFGSEREALQAGIAIVAQELTPIAELTIAENIFLGREPQTRVKGVISYRRLFDQTKELMTKLGLSYDPRTKMKELSVAETQMVEIIKAISRNSKIIVMDEPTSALTNAETEYLFRQIDALKAQGIAIVFISHKFDEIFRVCDTVTVLRDGKFIGTHPIGELTQDKIVAMMVGREITDIYPPLEEPGASIAFEVSNLTRKGEFEDVSFRVRQGEIVGISGIMGAGRTEVARTIFGLDRPDSGNFNLMGQTVTIRSPEQAIRLGIAMASEDRKNLGFVGVRSIKDNIALPNMDIFSRWAFILRNKLNGRASEISGSLAVKATSLDMPVSQLSGGNQQKVVLAKWLVRDIKLLILDEPTRGIDVGAKAEIYKLMRDLARQGIPIIMISSELPEVIGMSHRVLVMAEGRIQGELSRGEAMQENIMKLIVNAKKDA</sequence>
<dbReference type="EMBL" id="QXJM01000042">
    <property type="protein sequence ID" value="RIE00921.1"/>
    <property type="molecule type" value="Genomic_DNA"/>
</dbReference>
<proteinExistence type="predicted"/>
<keyword evidence="12" id="KW-1185">Reference proteome</keyword>
<keyword evidence="5" id="KW-0677">Repeat</keyword>
<dbReference type="SMART" id="SM00382">
    <property type="entry name" value="AAA"/>
    <property type="match status" value="2"/>
</dbReference>
<dbReference type="GO" id="GO:0016887">
    <property type="term" value="F:ATP hydrolysis activity"/>
    <property type="evidence" value="ECO:0007669"/>
    <property type="project" value="InterPro"/>
</dbReference>
<dbReference type="GO" id="GO:0005524">
    <property type="term" value="F:ATP binding"/>
    <property type="evidence" value="ECO:0007669"/>
    <property type="project" value="UniProtKB-KW"/>
</dbReference>
<dbReference type="Pfam" id="PF00005">
    <property type="entry name" value="ABC_tran"/>
    <property type="match status" value="2"/>
</dbReference>
<evidence type="ECO:0000313" key="12">
    <source>
        <dbReference type="Proteomes" id="UP000266340"/>
    </source>
</evidence>
<evidence type="ECO:0000313" key="11">
    <source>
        <dbReference type="EMBL" id="RIE00921.1"/>
    </source>
</evidence>
<dbReference type="GO" id="GO:0005886">
    <property type="term" value="C:plasma membrane"/>
    <property type="evidence" value="ECO:0007669"/>
    <property type="project" value="UniProtKB-SubCell"/>
</dbReference>
<comment type="subcellular location">
    <subcellularLocation>
        <location evidence="1">Cell membrane</location>
        <topology evidence="1">Peripheral membrane protein</topology>
    </subcellularLocation>
</comment>
<dbReference type="OrthoDB" id="9766104at2"/>
<evidence type="ECO:0000256" key="9">
    <source>
        <dbReference type="ARBA" id="ARBA00023136"/>
    </source>
</evidence>
<dbReference type="InterPro" id="IPR050107">
    <property type="entry name" value="ABC_carbohydrate_import_ATPase"/>
</dbReference>
<evidence type="ECO:0000256" key="1">
    <source>
        <dbReference type="ARBA" id="ARBA00004202"/>
    </source>
</evidence>
<evidence type="ECO:0000256" key="3">
    <source>
        <dbReference type="ARBA" id="ARBA00022475"/>
    </source>
</evidence>
<dbReference type="InterPro" id="IPR003439">
    <property type="entry name" value="ABC_transporter-like_ATP-bd"/>
</dbReference>
<gene>
    <name evidence="11" type="ORF">D3H35_25465</name>
</gene>
<feature type="domain" description="ABC transporter" evidence="10">
    <location>
        <begin position="252"/>
        <end position="498"/>
    </location>
</feature>
<dbReference type="InterPro" id="IPR027417">
    <property type="entry name" value="P-loop_NTPase"/>
</dbReference>
<dbReference type="PROSITE" id="PS00211">
    <property type="entry name" value="ABC_TRANSPORTER_1"/>
    <property type="match status" value="1"/>
</dbReference>
<dbReference type="CDD" id="cd03215">
    <property type="entry name" value="ABC_Carb_Monos_II"/>
    <property type="match status" value="1"/>
</dbReference>
<evidence type="ECO:0000256" key="4">
    <source>
        <dbReference type="ARBA" id="ARBA00022597"/>
    </source>
</evidence>
<accession>A0A398CMW2</accession>
<keyword evidence="3" id="KW-1003">Cell membrane</keyword>
<dbReference type="PANTHER" id="PTHR43790:SF3">
    <property type="entry name" value="D-ALLOSE IMPORT ATP-BINDING PROTEIN ALSA-RELATED"/>
    <property type="match status" value="1"/>
</dbReference>
<dbReference type="CDD" id="cd03216">
    <property type="entry name" value="ABC_Carb_Monos_I"/>
    <property type="match status" value="1"/>
</dbReference>
<dbReference type="PROSITE" id="PS50893">
    <property type="entry name" value="ABC_TRANSPORTER_2"/>
    <property type="match status" value="2"/>
</dbReference>
<dbReference type="InterPro" id="IPR003593">
    <property type="entry name" value="AAA+_ATPase"/>
</dbReference>
<dbReference type="PANTHER" id="PTHR43790">
    <property type="entry name" value="CARBOHYDRATE TRANSPORT ATP-BINDING PROTEIN MG119-RELATED"/>
    <property type="match status" value="1"/>
</dbReference>
<evidence type="ECO:0000259" key="10">
    <source>
        <dbReference type="PROSITE" id="PS50893"/>
    </source>
</evidence>
<feature type="domain" description="ABC transporter" evidence="10">
    <location>
        <begin position="7"/>
        <end position="244"/>
    </location>
</feature>
<dbReference type="InterPro" id="IPR017871">
    <property type="entry name" value="ABC_transporter-like_CS"/>
</dbReference>
<keyword evidence="6" id="KW-0547">Nucleotide-binding</keyword>
<comment type="caution">
    <text evidence="11">The sequence shown here is derived from an EMBL/GenBank/DDBJ whole genome shotgun (WGS) entry which is preliminary data.</text>
</comment>
<keyword evidence="8" id="KW-1278">Translocase</keyword>
<evidence type="ECO:0000256" key="8">
    <source>
        <dbReference type="ARBA" id="ARBA00022967"/>
    </source>
</evidence>
<keyword evidence="4" id="KW-0762">Sugar transport</keyword>
<dbReference type="RefSeq" id="WP_119151982.1">
    <property type="nucleotide sequence ID" value="NZ_JBHSOV010000021.1"/>
</dbReference>
<keyword evidence="2" id="KW-0813">Transport</keyword>
<dbReference type="Proteomes" id="UP000266340">
    <property type="component" value="Unassembled WGS sequence"/>
</dbReference>
<evidence type="ECO:0000256" key="7">
    <source>
        <dbReference type="ARBA" id="ARBA00022840"/>
    </source>
</evidence>